<evidence type="ECO:0000256" key="1">
    <source>
        <dbReference type="ARBA" id="ARBA00001164"/>
    </source>
</evidence>
<dbReference type="RefSeq" id="WP_241347637.1">
    <property type="nucleotide sequence ID" value="NZ_JAKZGP010000014.1"/>
</dbReference>
<gene>
    <name evidence="9" type="primary">trpF</name>
    <name evidence="11" type="ORF">MM239_07790</name>
</gene>
<dbReference type="InterPro" id="IPR044643">
    <property type="entry name" value="TrpF_fam"/>
</dbReference>
<organism evidence="11 12">
    <name type="scientific">Belliella filtrata</name>
    <dbReference type="NCBI Taxonomy" id="2923435"/>
    <lineage>
        <taxon>Bacteria</taxon>
        <taxon>Pseudomonadati</taxon>
        <taxon>Bacteroidota</taxon>
        <taxon>Cytophagia</taxon>
        <taxon>Cytophagales</taxon>
        <taxon>Cyclobacteriaceae</taxon>
        <taxon>Belliella</taxon>
    </lineage>
</organism>
<evidence type="ECO:0000256" key="7">
    <source>
        <dbReference type="ARBA" id="ARBA00023141"/>
    </source>
</evidence>
<evidence type="ECO:0000313" key="12">
    <source>
        <dbReference type="Proteomes" id="UP001165489"/>
    </source>
</evidence>
<keyword evidence="7 9" id="KW-0057">Aromatic amino acid biosynthesis</keyword>
<dbReference type="EMBL" id="JAKZGP010000014">
    <property type="protein sequence ID" value="MCH7409289.1"/>
    <property type="molecule type" value="Genomic_DNA"/>
</dbReference>
<evidence type="ECO:0000256" key="3">
    <source>
        <dbReference type="ARBA" id="ARBA00012572"/>
    </source>
</evidence>
<name>A0ABS9UYQ0_9BACT</name>
<evidence type="ECO:0000259" key="10">
    <source>
        <dbReference type="Pfam" id="PF00697"/>
    </source>
</evidence>
<dbReference type="HAMAP" id="MF_00135">
    <property type="entry name" value="PRAI"/>
    <property type="match status" value="1"/>
</dbReference>
<protein>
    <recommendedName>
        <fullName evidence="4 9">N-(5'-phosphoribosyl)anthranilate isomerase</fullName>
        <shortName evidence="9">PRAI</shortName>
        <ecNumber evidence="3 9">5.3.1.24</ecNumber>
    </recommendedName>
</protein>
<comment type="pathway">
    <text evidence="2 9">Amino-acid biosynthesis; L-tryptophan biosynthesis; L-tryptophan from chorismate: step 3/5.</text>
</comment>
<comment type="caution">
    <text evidence="11">The sequence shown here is derived from an EMBL/GenBank/DDBJ whole genome shotgun (WGS) entry which is preliminary data.</text>
</comment>
<feature type="domain" description="N-(5'phosphoribosyl) anthranilate isomerase (PRAI)" evidence="10">
    <location>
        <begin position="13"/>
        <end position="194"/>
    </location>
</feature>
<dbReference type="Proteomes" id="UP001165489">
    <property type="component" value="Unassembled WGS sequence"/>
</dbReference>
<evidence type="ECO:0000256" key="6">
    <source>
        <dbReference type="ARBA" id="ARBA00022822"/>
    </source>
</evidence>
<dbReference type="EC" id="5.3.1.24" evidence="3 9"/>
<evidence type="ECO:0000256" key="8">
    <source>
        <dbReference type="ARBA" id="ARBA00023235"/>
    </source>
</evidence>
<keyword evidence="6 9" id="KW-0822">Tryptophan biosynthesis</keyword>
<keyword evidence="12" id="KW-1185">Reference proteome</keyword>
<dbReference type="Pfam" id="PF00697">
    <property type="entry name" value="PRAI"/>
    <property type="match status" value="1"/>
</dbReference>
<dbReference type="InterPro" id="IPR011060">
    <property type="entry name" value="RibuloseP-bd_barrel"/>
</dbReference>
<dbReference type="InterPro" id="IPR001240">
    <property type="entry name" value="PRAI_dom"/>
</dbReference>
<evidence type="ECO:0000256" key="5">
    <source>
        <dbReference type="ARBA" id="ARBA00022605"/>
    </source>
</evidence>
<reference evidence="11" key="1">
    <citation type="submission" date="2022-03" db="EMBL/GenBank/DDBJ databases">
        <title>De novo assembled genomes of Belliella spp. (Cyclobacteriaceae) strains.</title>
        <authorList>
            <person name="Szabo A."/>
            <person name="Korponai K."/>
            <person name="Felfoldi T."/>
        </authorList>
    </citation>
    <scope>NUCLEOTIDE SEQUENCE</scope>
    <source>
        <strain evidence="11">DSM 111904</strain>
    </source>
</reference>
<dbReference type="Gene3D" id="3.20.20.70">
    <property type="entry name" value="Aldolase class I"/>
    <property type="match status" value="1"/>
</dbReference>
<evidence type="ECO:0000256" key="9">
    <source>
        <dbReference type="HAMAP-Rule" id="MF_00135"/>
    </source>
</evidence>
<dbReference type="CDD" id="cd00405">
    <property type="entry name" value="PRAI"/>
    <property type="match status" value="1"/>
</dbReference>
<accession>A0ABS9UYQ0</accession>
<evidence type="ECO:0000256" key="4">
    <source>
        <dbReference type="ARBA" id="ARBA00022272"/>
    </source>
</evidence>
<evidence type="ECO:0000256" key="2">
    <source>
        <dbReference type="ARBA" id="ARBA00004664"/>
    </source>
</evidence>
<dbReference type="GO" id="GO:0016853">
    <property type="term" value="F:isomerase activity"/>
    <property type="evidence" value="ECO:0007669"/>
    <property type="project" value="UniProtKB-KW"/>
</dbReference>
<proteinExistence type="inferred from homology"/>
<keyword evidence="5 9" id="KW-0028">Amino-acid biosynthesis</keyword>
<dbReference type="InterPro" id="IPR013785">
    <property type="entry name" value="Aldolase_TIM"/>
</dbReference>
<dbReference type="PANTHER" id="PTHR42894:SF1">
    <property type="entry name" value="N-(5'-PHOSPHORIBOSYL)ANTHRANILATE ISOMERASE"/>
    <property type="match status" value="1"/>
</dbReference>
<sequence>MRNLTNIQELVAKVNPDWMGLIFFPKSTRYVPQDFSIRISQVPISKVGVFVNSTLEEIKYKINSFGLSTVQLHGGESVDFVKAVKEETGVEVFKVFSVKEQLEWNTIQPYLPFVDYLLFDTFTAAHGGSGKTFDWELLKRYPFTKPFLLSGGLDITHADQLIELHDQIPYLKGLDVNSKFELSPALKDVTKVSELKSILTN</sequence>
<dbReference type="SUPFAM" id="SSF51366">
    <property type="entry name" value="Ribulose-phoshate binding barrel"/>
    <property type="match status" value="1"/>
</dbReference>
<evidence type="ECO:0000313" key="11">
    <source>
        <dbReference type="EMBL" id="MCH7409289.1"/>
    </source>
</evidence>
<comment type="similarity">
    <text evidence="9">Belongs to the TrpF family.</text>
</comment>
<dbReference type="PANTHER" id="PTHR42894">
    <property type="entry name" value="N-(5'-PHOSPHORIBOSYL)ANTHRANILATE ISOMERASE"/>
    <property type="match status" value="1"/>
</dbReference>
<keyword evidence="8 9" id="KW-0413">Isomerase</keyword>
<comment type="catalytic activity">
    <reaction evidence="1 9">
        <text>N-(5-phospho-beta-D-ribosyl)anthranilate = 1-(2-carboxyphenylamino)-1-deoxy-D-ribulose 5-phosphate</text>
        <dbReference type="Rhea" id="RHEA:21540"/>
        <dbReference type="ChEBI" id="CHEBI:18277"/>
        <dbReference type="ChEBI" id="CHEBI:58613"/>
        <dbReference type="EC" id="5.3.1.24"/>
    </reaction>
</comment>